<feature type="region of interest" description="Disordered" evidence="1">
    <location>
        <begin position="1"/>
        <end position="24"/>
    </location>
</feature>
<keyword evidence="3" id="KW-1185">Reference proteome</keyword>
<dbReference type="AlphaFoldDB" id="A0A0L6UWA1"/>
<organism evidence="2 3">
    <name type="scientific">Puccinia sorghi</name>
    <dbReference type="NCBI Taxonomy" id="27349"/>
    <lineage>
        <taxon>Eukaryota</taxon>
        <taxon>Fungi</taxon>
        <taxon>Dikarya</taxon>
        <taxon>Basidiomycota</taxon>
        <taxon>Pucciniomycotina</taxon>
        <taxon>Pucciniomycetes</taxon>
        <taxon>Pucciniales</taxon>
        <taxon>Pucciniaceae</taxon>
        <taxon>Puccinia</taxon>
    </lineage>
</organism>
<evidence type="ECO:0000256" key="1">
    <source>
        <dbReference type="SAM" id="MobiDB-lite"/>
    </source>
</evidence>
<evidence type="ECO:0000313" key="2">
    <source>
        <dbReference type="EMBL" id="KNZ52512.1"/>
    </source>
</evidence>
<dbReference type="OrthoDB" id="2507422at2759"/>
<proteinExistence type="predicted"/>
<dbReference type="VEuPathDB" id="FungiDB:VP01_3549g1"/>
<sequence length="117" mass="12704">CQKSSPGGEYDEFKEGSDLEDDGPIIGDDSLGTFVIGNKSGKNTLVQMTCCEQQCLVLLDSGAVRSVVVKRYLEQFCPKWKDYVLPVKLGNFHSSSGSLIPLGLVKVKLVVDGMAKF</sequence>
<name>A0A0L6UWA1_9BASI</name>
<gene>
    <name evidence="2" type="ORF">VP01_3549g1</name>
</gene>
<accession>A0A0L6UWA1</accession>
<feature type="non-terminal residue" evidence="2">
    <location>
        <position position="1"/>
    </location>
</feature>
<dbReference type="Proteomes" id="UP000037035">
    <property type="component" value="Unassembled WGS sequence"/>
</dbReference>
<comment type="caution">
    <text evidence="2">The sequence shown here is derived from an EMBL/GenBank/DDBJ whole genome shotgun (WGS) entry which is preliminary data.</text>
</comment>
<reference evidence="2 3" key="1">
    <citation type="submission" date="2015-08" db="EMBL/GenBank/DDBJ databases">
        <title>Next Generation Sequencing and Analysis of the Genome of Puccinia sorghi L Schw, the Causal Agent of Maize Common Rust.</title>
        <authorList>
            <person name="Rochi L."/>
            <person name="Burguener G."/>
            <person name="Darino M."/>
            <person name="Turjanski A."/>
            <person name="Kreff E."/>
            <person name="Dieguez M.J."/>
            <person name="Sacco F."/>
        </authorList>
    </citation>
    <scope>NUCLEOTIDE SEQUENCE [LARGE SCALE GENOMIC DNA]</scope>
    <source>
        <strain evidence="2 3">RO10H11247</strain>
    </source>
</reference>
<protein>
    <submittedName>
        <fullName evidence="2">Uncharacterized protein</fullName>
    </submittedName>
</protein>
<evidence type="ECO:0000313" key="3">
    <source>
        <dbReference type="Proteomes" id="UP000037035"/>
    </source>
</evidence>
<dbReference type="EMBL" id="LAVV01008556">
    <property type="protein sequence ID" value="KNZ52512.1"/>
    <property type="molecule type" value="Genomic_DNA"/>
</dbReference>